<dbReference type="Pfam" id="PF05954">
    <property type="entry name" value="Phage_GPD"/>
    <property type="match status" value="1"/>
</dbReference>
<comment type="caution">
    <text evidence="7">The sequence shown here is derived from an EMBL/GenBank/DDBJ whole genome shotgun (WGS) entry which is preliminary data.</text>
</comment>
<dbReference type="NCBIfam" id="TIGR03361">
    <property type="entry name" value="VI_Rhs_Vgr"/>
    <property type="match status" value="2"/>
</dbReference>
<dbReference type="Gene3D" id="2.40.50.230">
    <property type="entry name" value="Gp5 N-terminal domain"/>
    <property type="match status" value="1"/>
</dbReference>
<protein>
    <submittedName>
        <fullName evidence="7">Type VI secretion system tip protein TssI/VgrG</fullName>
    </submittedName>
</protein>
<evidence type="ECO:0000259" key="5">
    <source>
        <dbReference type="Pfam" id="PF04717"/>
    </source>
</evidence>
<dbReference type="InterPro" id="IPR006531">
    <property type="entry name" value="Gp5/Vgr_OB"/>
</dbReference>
<feature type="domain" description="Gp5/Type VI secretion system Vgr C-terminal trimerisation" evidence="6">
    <location>
        <begin position="515"/>
        <end position="623"/>
    </location>
</feature>
<dbReference type="Pfam" id="PF22178">
    <property type="entry name" value="Gp5_trimer_C"/>
    <property type="match status" value="2"/>
</dbReference>
<comment type="subcellular location">
    <subcellularLocation>
        <location evidence="1">Secreted</location>
    </subcellularLocation>
</comment>
<evidence type="ECO:0000256" key="1">
    <source>
        <dbReference type="ARBA" id="ARBA00004613"/>
    </source>
</evidence>
<organism evidence="7 8">
    <name type="scientific">Variovorax rhizosphaerae</name>
    <dbReference type="NCBI Taxonomy" id="1836200"/>
    <lineage>
        <taxon>Bacteria</taxon>
        <taxon>Pseudomonadati</taxon>
        <taxon>Pseudomonadota</taxon>
        <taxon>Betaproteobacteria</taxon>
        <taxon>Burkholderiales</taxon>
        <taxon>Comamonadaceae</taxon>
        <taxon>Variovorax</taxon>
    </lineage>
</organism>
<dbReference type="PANTHER" id="PTHR32305:SF15">
    <property type="entry name" value="PROTEIN RHSA-RELATED"/>
    <property type="match status" value="1"/>
</dbReference>
<keyword evidence="3" id="KW-0964">Secreted</keyword>
<dbReference type="Pfam" id="PF04717">
    <property type="entry name" value="Phage_base_V"/>
    <property type="match status" value="1"/>
</dbReference>
<dbReference type="RefSeq" id="WP_340344443.1">
    <property type="nucleotide sequence ID" value="NZ_JBBKZT010000010.1"/>
</dbReference>
<accession>A0ABU8WPN0</accession>
<evidence type="ECO:0000313" key="8">
    <source>
        <dbReference type="Proteomes" id="UP001385892"/>
    </source>
</evidence>
<dbReference type="SUPFAM" id="SSF69255">
    <property type="entry name" value="gp5 N-terminal domain-like"/>
    <property type="match status" value="1"/>
</dbReference>
<dbReference type="InterPro" id="IPR037026">
    <property type="entry name" value="Vgr_OB-fold_dom_sf"/>
</dbReference>
<evidence type="ECO:0000256" key="4">
    <source>
        <dbReference type="SAM" id="MobiDB-lite"/>
    </source>
</evidence>
<dbReference type="SUPFAM" id="SSF69349">
    <property type="entry name" value="Phage fibre proteins"/>
    <property type="match status" value="2"/>
</dbReference>
<name>A0ABU8WPN0_9BURK</name>
<dbReference type="InterPro" id="IPR006533">
    <property type="entry name" value="T6SS_Vgr_RhsGE"/>
</dbReference>
<evidence type="ECO:0000256" key="2">
    <source>
        <dbReference type="ARBA" id="ARBA00005558"/>
    </source>
</evidence>
<dbReference type="Gene3D" id="3.55.50.10">
    <property type="entry name" value="Baseplate protein-like domains"/>
    <property type="match status" value="1"/>
</dbReference>
<sequence length="809" mass="90090">MATDLQFLIKSDSPANADLMFWTIVGQESLSRPSHYELTVLSTNEKIKATDILGHAFDVVIEFLDKDGGKHERHCQGHAVRFMRKGAVGRYFEYRLTLRSWFWLLTKRLNSRIIQDKKVLDILDATFEDSPIKRFKKVKSDKVIGTHNALRYSVQHQESDFDYLSRMLEDEGIYYWFDAHDAPGTMYLADASDVAHKKLPVINTLNYIPFGASEVRFNEISHWVDSRRLDTGKYDARDSDFKAVKKQLKATKADPDTHELADLEAFEFPGGFFRNDDTDDAGKVRMEELAARRRVNWAFTRWPDIAAGMNFTFHGHPMGEPDTDYLCAACTFVVTHPGYEGLTENDGNVQRLGHVVLELLDDDPINAKWEEALHDLIRGHPDLIAPMRGNSAFLLTALPADTPYRPPRTTPRVVMPGPQSAIVVGPTGDEIHADDFGRVKVHFHWDRYDKSDEKSTCWVRVSQPWAGKGWGGYFIPRIGQEVIVDFLNGDPDRPIIIGRVYNDDQPKPFDSHTQSGFRTRSTPKGSAANCNEFRFDDKKGSEQVYLHAEKNQDIEVENDETHWVGHDRTKTIDHDETSHIKHDRTETVDHDEQITIHHDRIERVDNDETISIGRDRKMQIDRHKGETVVGNKTILVGGTHTESITGAMSITVASTLTESVAINYAETVGGAMELTVGGALATTVGAASAETVAGAKTLSVGGSLSESTGGSKTVTVGKDVAETISGNENVKIAKNQTVAIDGEQKISVTKEASLKAKKVQIVADDEISFKTGSAEILMKKNGDITIKGNKITVKGDGDLILKGSKITAN</sequence>
<reference evidence="7 8" key="1">
    <citation type="submission" date="2024-03" db="EMBL/GenBank/DDBJ databases">
        <title>Novel species of the genus Variovorax.</title>
        <authorList>
            <person name="Liu Q."/>
            <person name="Xin Y.-H."/>
        </authorList>
    </citation>
    <scope>NUCLEOTIDE SEQUENCE [LARGE SCALE GENOMIC DNA]</scope>
    <source>
        <strain evidence="7 8">KACC 18900</strain>
    </source>
</reference>
<dbReference type="Gene3D" id="4.10.220.110">
    <property type="match status" value="1"/>
</dbReference>
<dbReference type="NCBIfam" id="TIGR01646">
    <property type="entry name" value="vgr_GE"/>
    <property type="match status" value="1"/>
</dbReference>
<evidence type="ECO:0000256" key="3">
    <source>
        <dbReference type="ARBA" id="ARBA00022525"/>
    </source>
</evidence>
<dbReference type="InterPro" id="IPR050708">
    <property type="entry name" value="T6SS_VgrG/RHS"/>
</dbReference>
<evidence type="ECO:0000313" key="7">
    <source>
        <dbReference type="EMBL" id="MEJ8849314.1"/>
    </source>
</evidence>
<dbReference type="InterPro" id="IPR017847">
    <property type="entry name" value="T6SS_RhsGE_Vgr_subset"/>
</dbReference>
<dbReference type="InterPro" id="IPR054030">
    <property type="entry name" value="Gp5_Vgr_C"/>
</dbReference>
<evidence type="ECO:0000259" key="6">
    <source>
        <dbReference type="Pfam" id="PF22178"/>
    </source>
</evidence>
<dbReference type="Gene3D" id="2.30.110.50">
    <property type="match status" value="1"/>
</dbReference>
<gene>
    <name evidence="7" type="primary">tssI</name>
    <name evidence="7" type="ORF">WKW82_21860</name>
</gene>
<comment type="similarity">
    <text evidence="2">Belongs to the VgrG protein family.</text>
</comment>
<feature type="domain" description="Gp5/Type VI secretion system Vgr protein OB-fold" evidence="5">
    <location>
        <begin position="433"/>
        <end position="501"/>
    </location>
</feature>
<dbReference type="Proteomes" id="UP001385892">
    <property type="component" value="Unassembled WGS sequence"/>
</dbReference>
<feature type="compositionally biased region" description="Polar residues" evidence="4">
    <location>
        <begin position="511"/>
        <end position="524"/>
    </location>
</feature>
<proteinExistence type="inferred from homology"/>
<dbReference type="SUPFAM" id="SSF69279">
    <property type="entry name" value="Phage tail proteins"/>
    <property type="match status" value="2"/>
</dbReference>
<feature type="domain" description="Gp5/Type VI secretion system Vgr C-terminal trimerisation" evidence="6">
    <location>
        <begin position="682"/>
        <end position="748"/>
    </location>
</feature>
<feature type="region of interest" description="Disordered" evidence="4">
    <location>
        <begin position="506"/>
        <end position="530"/>
    </location>
</feature>
<dbReference type="EMBL" id="JBBKZT010000010">
    <property type="protein sequence ID" value="MEJ8849314.1"/>
    <property type="molecule type" value="Genomic_DNA"/>
</dbReference>
<keyword evidence="8" id="KW-1185">Reference proteome</keyword>
<dbReference type="PANTHER" id="PTHR32305">
    <property type="match status" value="1"/>
</dbReference>